<evidence type="ECO:0000313" key="2">
    <source>
        <dbReference type="EMBL" id="CAK9271885.1"/>
    </source>
</evidence>
<name>A0ABP0X2K3_9BRYO</name>
<reference evidence="2" key="1">
    <citation type="submission" date="2024-02" db="EMBL/GenBank/DDBJ databases">
        <authorList>
            <consortium name="ELIXIR-Norway"/>
            <consortium name="Elixir Norway"/>
        </authorList>
    </citation>
    <scope>NUCLEOTIDE SEQUENCE</scope>
</reference>
<dbReference type="Gene3D" id="1.20.58.810">
    <property type="entry name" value="Photosystem II Pbs27"/>
    <property type="match status" value="1"/>
</dbReference>
<gene>
    <name evidence="2" type="ORF">CSSPJE1EN1_LOCUS17363</name>
</gene>
<proteinExistence type="inferred from homology"/>
<dbReference type="EMBL" id="OZ020099">
    <property type="protein sequence ID" value="CAK9271885.1"/>
    <property type="molecule type" value="Genomic_DNA"/>
</dbReference>
<dbReference type="Pfam" id="PF13326">
    <property type="entry name" value="PSII_Pbs27"/>
    <property type="match status" value="1"/>
</dbReference>
<accession>A0ABP0X2K3</accession>
<feature type="region of interest" description="Disordered" evidence="1">
    <location>
        <begin position="1"/>
        <end position="23"/>
    </location>
</feature>
<feature type="compositionally biased region" description="Basic residues" evidence="1">
    <location>
        <begin position="1"/>
        <end position="10"/>
    </location>
</feature>
<dbReference type="Proteomes" id="UP001497444">
    <property type="component" value="Chromosome 4"/>
</dbReference>
<evidence type="ECO:0000313" key="3">
    <source>
        <dbReference type="Proteomes" id="UP001497444"/>
    </source>
</evidence>
<organism evidence="2 3">
    <name type="scientific">Sphagnum jensenii</name>
    <dbReference type="NCBI Taxonomy" id="128206"/>
    <lineage>
        <taxon>Eukaryota</taxon>
        <taxon>Viridiplantae</taxon>
        <taxon>Streptophyta</taxon>
        <taxon>Embryophyta</taxon>
        <taxon>Bryophyta</taxon>
        <taxon>Sphagnophytina</taxon>
        <taxon>Sphagnopsida</taxon>
        <taxon>Sphagnales</taxon>
        <taxon>Sphagnaceae</taxon>
        <taxon>Sphagnum</taxon>
    </lineage>
</organism>
<evidence type="ECO:0008006" key="4">
    <source>
        <dbReference type="Google" id="ProtNLM"/>
    </source>
</evidence>
<protein>
    <recommendedName>
        <fullName evidence="4">Photosystem II repair protein PSB27-H1, chloroplastic</fullName>
    </recommendedName>
</protein>
<dbReference type="InterPro" id="IPR025585">
    <property type="entry name" value="PSII_Psb27"/>
</dbReference>
<keyword evidence="3" id="KW-1185">Reference proteome</keyword>
<dbReference type="PANTHER" id="PTHR34041:SF1">
    <property type="entry name" value="PHOTOSYSTEM II REPAIR PROTEIN PSB27-H1, CHLOROPLASTIC"/>
    <property type="match status" value="1"/>
</dbReference>
<dbReference type="PANTHER" id="PTHR34041">
    <property type="entry name" value="PHOTOSYSTEM II REPAIR PROTEIN PSB27-H1, CHLOROPLASTIC"/>
    <property type="match status" value="1"/>
</dbReference>
<sequence length="250" mass="26707">MVSLANKKKREQNEGGSSTQAARDTFYAQRRRSAIVVVKIPAMASSAVLQLNATSVAALHCPSSLVSRTSFSSSPSLVLSLSASKDCYKPTQLVPICATRTSSDDDAAMVGASVSRRVSLLGGGSTGLLLVAASLVVEAGEALADGGEDYKNETQQVIDQVKATLELEKTDPRKADAVASLRLISNDWVAKYRRDKKVAGKPSFSNMYSVVNAIAGHYISFGPTYPIPVKRKDRILDEVKDAEKALSRGR</sequence>
<evidence type="ECO:0000256" key="1">
    <source>
        <dbReference type="SAM" id="MobiDB-lite"/>
    </source>
</evidence>
<dbReference type="HAMAP" id="MF_01481">
    <property type="entry name" value="PSII_Psb27"/>
    <property type="match status" value="1"/>
</dbReference>
<dbReference type="InterPro" id="IPR038450">
    <property type="entry name" value="PSII_Psb27_sf"/>
</dbReference>